<dbReference type="PANTHER" id="PTHR46112">
    <property type="entry name" value="AMINOPEPTIDASE"/>
    <property type="match status" value="1"/>
</dbReference>
<keyword evidence="3" id="KW-1185">Reference proteome</keyword>
<dbReference type="Gene3D" id="3.90.230.10">
    <property type="entry name" value="Creatinase/methionine aminopeptidase superfamily"/>
    <property type="match status" value="1"/>
</dbReference>
<dbReference type="InterPro" id="IPR000994">
    <property type="entry name" value="Pept_M24"/>
</dbReference>
<dbReference type="InterPro" id="IPR050659">
    <property type="entry name" value="Peptidase_M24B"/>
</dbReference>
<name>A0ABX4YFQ0_9LEPT</name>
<dbReference type="Pfam" id="PF00557">
    <property type="entry name" value="Peptidase_M24"/>
    <property type="match status" value="1"/>
</dbReference>
<dbReference type="InterPro" id="IPR036005">
    <property type="entry name" value="Creatinase/aminopeptidase-like"/>
</dbReference>
<dbReference type="RefSeq" id="WP_010413772.1">
    <property type="nucleotide sequence ID" value="NZ_MCRM02000019.1"/>
</dbReference>
<sequence length="317" mass="35966">MSREEYSLSELEEYRRVQSLAYDAVESVRQDLYPGITEKEAARKIDDYIRAKGGSSFFHYGFAWFGDRTAFRGFRRPLSLHRLRKGEGVLPHFGWEFQPSKRKLKEGMAVILDIAPSFKGCSADIGYSFSFGENPEHDRAMAALEEYRESILRGVLAERTLGGIYREVDERIRSTGYTNCHSVYPQGVLGHKVGKLPAYNLPGGRFLGFPLQTFAYLLPQMVKGFLPWSSSSSPLWSETSEFTAEPGLWAVEPHIGRIYSGSQADQSFGVKWEEILVVTDSTAYWLDDSLPHVRQWEKTKKKYSGRKAKALYDGALA</sequence>
<evidence type="ECO:0000313" key="2">
    <source>
        <dbReference type="EMBL" id="PNV74010.1"/>
    </source>
</evidence>
<gene>
    <name evidence="2" type="ORF">BES34_015760</name>
</gene>
<evidence type="ECO:0000313" key="3">
    <source>
        <dbReference type="Proteomes" id="UP000094669"/>
    </source>
</evidence>
<evidence type="ECO:0000259" key="1">
    <source>
        <dbReference type="Pfam" id="PF00557"/>
    </source>
</evidence>
<organism evidence="2 3">
    <name type="scientific">Leptospira inadai serovar Lyme</name>
    <dbReference type="NCBI Taxonomy" id="293084"/>
    <lineage>
        <taxon>Bacteria</taxon>
        <taxon>Pseudomonadati</taxon>
        <taxon>Spirochaetota</taxon>
        <taxon>Spirochaetia</taxon>
        <taxon>Leptospirales</taxon>
        <taxon>Leptospiraceae</taxon>
        <taxon>Leptospira</taxon>
    </lineage>
</organism>
<comment type="caution">
    <text evidence="2">The sequence shown here is derived from an EMBL/GenBank/DDBJ whole genome shotgun (WGS) entry which is preliminary data.</text>
</comment>
<reference evidence="2" key="1">
    <citation type="submission" date="2018-01" db="EMBL/GenBank/DDBJ databases">
        <title>Genomic characterization of Leptospira inadai serogroup Lyme isolated from captured rat in Brazil and comparative analysis with human reference strain.</title>
        <authorList>
            <person name="Moreno L.Z."/>
            <person name="Loureiro A.P."/>
            <person name="Miraglia F."/>
            <person name="Kremer F.S."/>
            <person name="Eslabao M.R."/>
            <person name="Dellagostin O.A."/>
            <person name="Lilenbaum W."/>
            <person name="Moreno A.M."/>
        </authorList>
    </citation>
    <scope>NUCLEOTIDE SEQUENCE [LARGE SCALE GENOMIC DNA]</scope>
    <source>
        <strain evidence="2">M34/99</strain>
    </source>
</reference>
<dbReference type="EMBL" id="MCRM02000019">
    <property type="protein sequence ID" value="PNV74010.1"/>
    <property type="molecule type" value="Genomic_DNA"/>
</dbReference>
<dbReference type="CDD" id="cd01066">
    <property type="entry name" value="APP_MetAP"/>
    <property type="match status" value="1"/>
</dbReference>
<dbReference type="PANTHER" id="PTHR46112:SF2">
    <property type="entry name" value="XAA-PRO AMINOPEPTIDASE P-RELATED"/>
    <property type="match status" value="1"/>
</dbReference>
<proteinExistence type="predicted"/>
<dbReference type="Proteomes" id="UP000094669">
    <property type="component" value="Unassembled WGS sequence"/>
</dbReference>
<dbReference type="SUPFAM" id="SSF55920">
    <property type="entry name" value="Creatinase/aminopeptidase"/>
    <property type="match status" value="1"/>
</dbReference>
<feature type="domain" description="Peptidase M24" evidence="1">
    <location>
        <begin position="12"/>
        <end position="280"/>
    </location>
</feature>
<accession>A0ABX4YFQ0</accession>
<protein>
    <submittedName>
        <fullName evidence="2">Metallopeptidase</fullName>
    </submittedName>
</protein>